<keyword evidence="4 5" id="KW-0472">Membrane</keyword>
<dbReference type="AlphaFoldDB" id="A0A1H9ZVE9"/>
<dbReference type="GO" id="GO:0016020">
    <property type="term" value="C:membrane"/>
    <property type="evidence" value="ECO:0007669"/>
    <property type="project" value="UniProtKB-SubCell"/>
</dbReference>
<evidence type="ECO:0000256" key="4">
    <source>
        <dbReference type="ARBA" id="ARBA00023136"/>
    </source>
</evidence>
<dbReference type="OrthoDB" id="3182222at2"/>
<feature type="transmembrane region" description="Helical" evidence="5">
    <location>
        <begin position="93"/>
        <end position="116"/>
    </location>
</feature>
<reference evidence="7 8" key="1">
    <citation type="submission" date="2016-10" db="EMBL/GenBank/DDBJ databases">
        <authorList>
            <person name="de Groot N.N."/>
        </authorList>
    </citation>
    <scope>NUCLEOTIDE SEQUENCE [LARGE SCALE GENOMIC DNA]</scope>
    <source>
        <strain evidence="7 8">DSM 1801</strain>
    </source>
</reference>
<evidence type="ECO:0000256" key="1">
    <source>
        <dbReference type="ARBA" id="ARBA00004141"/>
    </source>
</evidence>
<evidence type="ECO:0000259" key="6">
    <source>
        <dbReference type="Pfam" id="PF12698"/>
    </source>
</evidence>
<evidence type="ECO:0000256" key="3">
    <source>
        <dbReference type="ARBA" id="ARBA00022989"/>
    </source>
</evidence>
<evidence type="ECO:0000256" key="5">
    <source>
        <dbReference type="SAM" id="Phobius"/>
    </source>
</evidence>
<dbReference type="Proteomes" id="UP000199800">
    <property type="component" value="Unassembled WGS sequence"/>
</dbReference>
<sequence>MLSLGHIGAIIDKQIKDVSKNLQVLILFFVFPVIAVILTQSVSKDVSEYLVMIFATMHCVFTPLVTTASFISEEKEKNTLRVLIMSGVRPFEYFFSIAIFVLLSNMLTGTVFIFLSDFTTNQIISFYVAALAGGIISVLIGMCIGTKSKSASAANGVAVPLAMVFSFLPMLVSFNKSLEKVAKFLYGQQVSYIVNGQQMKIENVVILAVNFVVCIVAYVVLYQRSRIDE</sequence>
<dbReference type="GO" id="GO:0140359">
    <property type="term" value="F:ABC-type transporter activity"/>
    <property type="evidence" value="ECO:0007669"/>
    <property type="project" value="InterPro"/>
</dbReference>
<feature type="transmembrane region" description="Helical" evidence="5">
    <location>
        <begin position="122"/>
        <end position="144"/>
    </location>
</feature>
<dbReference type="STRING" id="29364.SAMN04487772_104122"/>
<evidence type="ECO:0000313" key="8">
    <source>
        <dbReference type="Proteomes" id="UP000199800"/>
    </source>
</evidence>
<keyword evidence="8" id="KW-1185">Reference proteome</keyword>
<organism evidence="7 8">
    <name type="scientific">[Clostridium] polysaccharolyticum</name>
    <dbReference type="NCBI Taxonomy" id="29364"/>
    <lineage>
        <taxon>Bacteria</taxon>
        <taxon>Bacillati</taxon>
        <taxon>Bacillota</taxon>
        <taxon>Clostridia</taxon>
        <taxon>Lachnospirales</taxon>
        <taxon>Lachnospiraceae</taxon>
    </lineage>
</organism>
<accession>A0A1H9ZVE9</accession>
<keyword evidence="2 5" id="KW-0812">Transmembrane</keyword>
<dbReference type="InterPro" id="IPR013525">
    <property type="entry name" value="ABC2_TM"/>
</dbReference>
<comment type="subcellular location">
    <subcellularLocation>
        <location evidence="1">Membrane</location>
        <topology evidence="1">Multi-pass membrane protein</topology>
    </subcellularLocation>
</comment>
<dbReference type="EMBL" id="FOHN01000004">
    <property type="protein sequence ID" value="SES85353.1"/>
    <property type="molecule type" value="Genomic_DNA"/>
</dbReference>
<feature type="transmembrane region" description="Helical" evidence="5">
    <location>
        <begin position="21"/>
        <end position="43"/>
    </location>
</feature>
<keyword evidence="3 5" id="KW-1133">Transmembrane helix</keyword>
<evidence type="ECO:0000256" key="2">
    <source>
        <dbReference type="ARBA" id="ARBA00022692"/>
    </source>
</evidence>
<feature type="transmembrane region" description="Helical" evidence="5">
    <location>
        <begin position="204"/>
        <end position="222"/>
    </location>
</feature>
<proteinExistence type="predicted"/>
<protein>
    <submittedName>
        <fullName evidence="7">ABC-2 family transporter protein</fullName>
    </submittedName>
</protein>
<name>A0A1H9ZVE9_9FIRM</name>
<feature type="domain" description="ABC-2 type transporter transmembrane" evidence="6">
    <location>
        <begin position="26"/>
        <end position="184"/>
    </location>
</feature>
<feature type="transmembrane region" description="Helical" evidence="5">
    <location>
        <begin position="156"/>
        <end position="174"/>
    </location>
</feature>
<gene>
    <name evidence="7" type="ORF">SAMN04487772_104122</name>
</gene>
<evidence type="ECO:0000313" key="7">
    <source>
        <dbReference type="EMBL" id="SES85353.1"/>
    </source>
</evidence>
<dbReference type="RefSeq" id="WP_092476669.1">
    <property type="nucleotide sequence ID" value="NZ_FOHN01000004.1"/>
</dbReference>
<feature type="transmembrane region" description="Helical" evidence="5">
    <location>
        <begin position="49"/>
        <end position="72"/>
    </location>
</feature>
<dbReference type="Pfam" id="PF12698">
    <property type="entry name" value="ABC2_membrane_3"/>
    <property type="match status" value="1"/>
</dbReference>